<dbReference type="RefSeq" id="WP_207325710.1">
    <property type="nucleotide sequence ID" value="NZ_CP071504.1"/>
</dbReference>
<dbReference type="InterPro" id="IPR036390">
    <property type="entry name" value="WH_DNA-bd_sf"/>
</dbReference>
<keyword evidence="7" id="KW-1185">Reference proteome</keyword>
<dbReference type="SUPFAM" id="SSF53850">
    <property type="entry name" value="Periplasmic binding protein-like II"/>
    <property type="match status" value="1"/>
</dbReference>
<evidence type="ECO:0000313" key="6">
    <source>
        <dbReference type="EMBL" id="QSX31037.1"/>
    </source>
</evidence>
<dbReference type="EMBL" id="CP071504">
    <property type="protein sequence ID" value="QSX31037.1"/>
    <property type="molecule type" value="Genomic_DNA"/>
</dbReference>
<sequence>MSNQNNKLDNIYLMRLFNAIVRGGSFAAAAEALEISTSKASKDIQFLEQQLGTSLLKRTTRRLQVTDSGNDFHRRAEQIIALHQQMLDSLDKQKRCVSGELRLTAPKLWGEEVLTPAIIAFKQAYPEVILVADYSDSRRDLILGNIHIGFRSAEAAPEDYIARPICEDASVLCASAAYLSSREAPQHIQQLRQHSCITYGNQLSSIETWEFGEGRELIRCDIQGQLCFNSKRAALTAVRQGLGIAKMPAYMVADDLSQGRLVQVLPQQPLKSSRFYALYTQRREESALVNQFIGFVCDYLARQQQSLNAD</sequence>
<feature type="domain" description="HTH lysR-type" evidence="5">
    <location>
        <begin position="9"/>
        <end position="66"/>
    </location>
</feature>
<comment type="similarity">
    <text evidence="1">Belongs to the LysR transcriptional regulatory family.</text>
</comment>
<keyword evidence="3" id="KW-0238">DNA-binding</keyword>
<protein>
    <submittedName>
        <fullName evidence="6">LysR family transcriptional regulator</fullName>
    </submittedName>
</protein>
<dbReference type="GO" id="GO:0043565">
    <property type="term" value="F:sequence-specific DNA binding"/>
    <property type="evidence" value="ECO:0007669"/>
    <property type="project" value="TreeGrafter"/>
</dbReference>
<dbReference type="Gene3D" id="3.40.190.290">
    <property type="match status" value="1"/>
</dbReference>
<evidence type="ECO:0000256" key="1">
    <source>
        <dbReference type="ARBA" id="ARBA00009437"/>
    </source>
</evidence>
<dbReference type="PANTHER" id="PTHR30537:SF5">
    <property type="entry name" value="HTH-TYPE TRANSCRIPTIONAL ACTIVATOR TTDR-RELATED"/>
    <property type="match status" value="1"/>
</dbReference>
<dbReference type="GO" id="GO:0003700">
    <property type="term" value="F:DNA-binding transcription factor activity"/>
    <property type="evidence" value="ECO:0007669"/>
    <property type="project" value="InterPro"/>
</dbReference>
<dbReference type="KEGG" id="scyp:JYB88_05175"/>
<keyword evidence="4" id="KW-0804">Transcription</keyword>
<dbReference type="CDD" id="cd08422">
    <property type="entry name" value="PBP2_CrgA_like"/>
    <property type="match status" value="1"/>
</dbReference>
<accession>A0A975AM30</accession>
<dbReference type="InterPro" id="IPR005119">
    <property type="entry name" value="LysR_subst-bd"/>
</dbReference>
<dbReference type="SUPFAM" id="SSF46785">
    <property type="entry name" value="Winged helix' DNA-binding domain"/>
    <property type="match status" value="1"/>
</dbReference>
<dbReference type="PROSITE" id="PS50931">
    <property type="entry name" value="HTH_LYSR"/>
    <property type="match status" value="1"/>
</dbReference>
<dbReference type="AlphaFoldDB" id="A0A975AM30"/>
<dbReference type="GO" id="GO:0006351">
    <property type="term" value="P:DNA-templated transcription"/>
    <property type="evidence" value="ECO:0007669"/>
    <property type="project" value="TreeGrafter"/>
</dbReference>
<proteinExistence type="inferred from homology"/>
<evidence type="ECO:0000256" key="3">
    <source>
        <dbReference type="ARBA" id="ARBA00023125"/>
    </source>
</evidence>
<dbReference type="Pfam" id="PF03466">
    <property type="entry name" value="LysR_substrate"/>
    <property type="match status" value="1"/>
</dbReference>
<name>A0A975AM30_9GAMM</name>
<evidence type="ECO:0000256" key="2">
    <source>
        <dbReference type="ARBA" id="ARBA00023015"/>
    </source>
</evidence>
<gene>
    <name evidence="6" type="ORF">JYB88_05175</name>
</gene>
<reference evidence="6 7" key="1">
    <citation type="submission" date="2021-03" db="EMBL/GenBank/DDBJ databases">
        <title>Novel species identification of genus Shewanella.</title>
        <authorList>
            <person name="Liu G."/>
            <person name="Zhang Q."/>
        </authorList>
    </citation>
    <scope>NUCLEOTIDE SEQUENCE [LARGE SCALE GENOMIC DNA]</scope>
    <source>
        <strain evidence="6 7">FJAT-53726</strain>
    </source>
</reference>
<dbReference type="Gene3D" id="1.10.10.10">
    <property type="entry name" value="Winged helix-like DNA-binding domain superfamily/Winged helix DNA-binding domain"/>
    <property type="match status" value="1"/>
</dbReference>
<dbReference type="InterPro" id="IPR036388">
    <property type="entry name" value="WH-like_DNA-bd_sf"/>
</dbReference>
<evidence type="ECO:0000259" key="5">
    <source>
        <dbReference type="PROSITE" id="PS50931"/>
    </source>
</evidence>
<dbReference type="FunFam" id="1.10.10.10:FF:000001">
    <property type="entry name" value="LysR family transcriptional regulator"/>
    <property type="match status" value="1"/>
</dbReference>
<organism evidence="6 7">
    <name type="scientific">Shewanella cyperi</name>
    <dbReference type="NCBI Taxonomy" id="2814292"/>
    <lineage>
        <taxon>Bacteria</taxon>
        <taxon>Pseudomonadati</taxon>
        <taxon>Pseudomonadota</taxon>
        <taxon>Gammaproteobacteria</taxon>
        <taxon>Alteromonadales</taxon>
        <taxon>Shewanellaceae</taxon>
        <taxon>Shewanella</taxon>
    </lineage>
</organism>
<dbReference type="PANTHER" id="PTHR30537">
    <property type="entry name" value="HTH-TYPE TRANSCRIPTIONAL REGULATOR"/>
    <property type="match status" value="1"/>
</dbReference>
<dbReference type="InterPro" id="IPR058163">
    <property type="entry name" value="LysR-type_TF_proteobact-type"/>
</dbReference>
<evidence type="ECO:0000313" key="7">
    <source>
        <dbReference type="Proteomes" id="UP000663281"/>
    </source>
</evidence>
<dbReference type="InterPro" id="IPR000847">
    <property type="entry name" value="LysR_HTH_N"/>
</dbReference>
<evidence type="ECO:0000256" key="4">
    <source>
        <dbReference type="ARBA" id="ARBA00023163"/>
    </source>
</evidence>
<dbReference type="Pfam" id="PF00126">
    <property type="entry name" value="HTH_1"/>
    <property type="match status" value="1"/>
</dbReference>
<dbReference type="Proteomes" id="UP000663281">
    <property type="component" value="Chromosome"/>
</dbReference>
<keyword evidence="2" id="KW-0805">Transcription regulation</keyword>